<proteinExistence type="predicted"/>
<dbReference type="PANTHER" id="PTHR39963">
    <property type="entry name" value="SLL0983 PROTEIN"/>
    <property type="match status" value="1"/>
</dbReference>
<dbReference type="NCBIfam" id="NF033855">
    <property type="entry name" value="tRNA_MNMC2"/>
    <property type="match status" value="1"/>
</dbReference>
<dbReference type="PANTHER" id="PTHR39963:SF1">
    <property type="entry name" value="MNMC-LIKE METHYLTRANSFERASE DOMAIN-CONTAINING PROTEIN"/>
    <property type="match status" value="1"/>
</dbReference>
<name>A0A9D1GCQ4_9BACT</name>
<dbReference type="Proteomes" id="UP000886722">
    <property type="component" value="Unassembled WGS sequence"/>
</dbReference>
<dbReference type="GO" id="GO:0004808">
    <property type="term" value="F:tRNA (5-methylaminomethyl-2-thiouridylate)(34)-methyltransferase activity"/>
    <property type="evidence" value="ECO:0007669"/>
    <property type="project" value="InterPro"/>
</dbReference>
<dbReference type="EMBL" id="DVKT01000005">
    <property type="protein sequence ID" value="HIT38538.1"/>
    <property type="molecule type" value="Genomic_DNA"/>
</dbReference>
<organism evidence="2 3">
    <name type="scientific">Candidatus Caccoplasma intestinavium</name>
    <dbReference type="NCBI Taxonomy" id="2840716"/>
    <lineage>
        <taxon>Bacteria</taxon>
        <taxon>Pseudomonadati</taxon>
        <taxon>Bacteroidota</taxon>
        <taxon>Bacteroidia</taxon>
        <taxon>Bacteroidales</taxon>
        <taxon>Bacteroidaceae</taxon>
        <taxon>Bacteroidaceae incertae sedis</taxon>
        <taxon>Candidatus Caccoplasma</taxon>
    </lineage>
</organism>
<evidence type="ECO:0000259" key="1">
    <source>
        <dbReference type="Pfam" id="PF05430"/>
    </source>
</evidence>
<protein>
    <submittedName>
        <fullName evidence="2">tRNA (5-methylaminomethyl-2-thiouridine)(34)-methyltransferase MnmD</fullName>
    </submittedName>
</protein>
<feature type="domain" description="MnmC-like methyltransferase" evidence="1">
    <location>
        <begin position="146"/>
        <end position="222"/>
    </location>
</feature>
<sequence>MKDETPVMTITADGSPTLYLPTIDEHYHSVKGAVAESRHVYIDMALRASGKKEIDLFECGLGTGLNAFLSLLESEKSDCRIRYTVIEAYPLAPEQATALGYPDIIAPEYRTLFEQIHSCDWGKPVNITPRFSLHKIKGDLTTYPLEENSYDVIYFDAFAPEKQPEMWSAELLGRIARSLREEGILSTYCAKGEVRRRLQQAGLTVHRTPGPPGGKREILQAIRIPSQNR</sequence>
<accession>A0A9D1GCQ4</accession>
<reference evidence="2" key="2">
    <citation type="journal article" date="2021" name="PeerJ">
        <title>Extensive microbial diversity within the chicken gut microbiome revealed by metagenomics and culture.</title>
        <authorList>
            <person name="Gilroy R."/>
            <person name="Ravi A."/>
            <person name="Getino M."/>
            <person name="Pursley I."/>
            <person name="Horton D.L."/>
            <person name="Alikhan N.F."/>
            <person name="Baker D."/>
            <person name="Gharbi K."/>
            <person name="Hall N."/>
            <person name="Watson M."/>
            <person name="Adriaenssens E.M."/>
            <person name="Foster-Nyarko E."/>
            <person name="Jarju S."/>
            <person name="Secka A."/>
            <person name="Antonio M."/>
            <person name="Oren A."/>
            <person name="Chaudhuri R.R."/>
            <person name="La Ragione R."/>
            <person name="Hildebrand F."/>
            <person name="Pallen M.J."/>
        </authorList>
    </citation>
    <scope>NUCLEOTIDE SEQUENCE</scope>
    <source>
        <strain evidence="2">21143</strain>
    </source>
</reference>
<reference evidence="2" key="1">
    <citation type="submission" date="2020-10" db="EMBL/GenBank/DDBJ databases">
        <authorList>
            <person name="Gilroy R."/>
        </authorList>
    </citation>
    <scope>NUCLEOTIDE SEQUENCE</scope>
    <source>
        <strain evidence="2">21143</strain>
    </source>
</reference>
<dbReference type="AlphaFoldDB" id="A0A9D1GCQ4"/>
<evidence type="ECO:0000313" key="2">
    <source>
        <dbReference type="EMBL" id="HIT38538.1"/>
    </source>
</evidence>
<dbReference type="SUPFAM" id="SSF53335">
    <property type="entry name" value="S-adenosyl-L-methionine-dependent methyltransferases"/>
    <property type="match status" value="1"/>
</dbReference>
<dbReference type="InterPro" id="IPR047785">
    <property type="entry name" value="tRNA_MNMC2"/>
</dbReference>
<dbReference type="InterPro" id="IPR029063">
    <property type="entry name" value="SAM-dependent_MTases_sf"/>
</dbReference>
<dbReference type="GO" id="GO:0016645">
    <property type="term" value="F:oxidoreductase activity, acting on the CH-NH group of donors"/>
    <property type="evidence" value="ECO:0007669"/>
    <property type="project" value="InterPro"/>
</dbReference>
<dbReference type="Pfam" id="PF05430">
    <property type="entry name" value="Methyltransf_30"/>
    <property type="match status" value="1"/>
</dbReference>
<dbReference type="InterPro" id="IPR008471">
    <property type="entry name" value="MnmC-like_methylTransf"/>
</dbReference>
<gene>
    <name evidence="2" type="primary">mnmD</name>
    <name evidence="2" type="ORF">IAD06_00650</name>
</gene>
<comment type="caution">
    <text evidence="2">The sequence shown here is derived from an EMBL/GenBank/DDBJ whole genome shotgun (WGS) entry which is preliminary data.</text>
</comment>
<dbReference type="Gene3D" id="3.40.50.150">
    <property type="entry name" value="Vaccinia Virus protein VP39"/>
    <property type="match status" value="1"/>
</dbReference>
<evidence type="ECO:0000313" key="3">
    <source>
        <dbReference type="Proteomes" id="UP000886722"/>
    </source>
</evidence>